<reference evidence="8 9" key="1">
    <citation type="submission" date="2018-05" db="EMBL/GenBank/DDBJ databases">
        <title>Lujinxingia marina gen. nov. sp. nov., a new facultative anaerobic member of the class Deltaproteobacteria, and proposal of Lujinxingaceae fam. nov.</title>
        <authorList>
            <person name="Li C.-M."/>
        </authorList>
    </citation>
    <scope>NUCLEOTIDE SEQUENCE [LARGE SCALE GENOMIC DNA]</scope>
    <source>
        <strain evidence="8 9">B210</strain>
    </source>
</reference>
<comment type="caution">
    <text evidence="8">The sequence shown here is derived from an EMBL/GenBank/DDBJ whole genome shotgun (WGS) entry which is preliminary data.</text>
</comment>
<protein>
    <submittedName>
        <fullName evidence="8">Na+/H+ antiporter subunit E</fullName>
    </submittedName>
</protein>
<name>A0A328C2F1_9DELT</name>
<proteinExistence type="inferred from homology"/>
<feature type="transmembrane region" description="Helical" evidence="7">
    <location>
        <begin position="73"/>
        <end position="96"/>
    </location>
</feature>
<dbReference type="PANTHER" id="PTHR34584">
    <property type="entry name" value="NA(+)/H(+) ANTIPORTER SUBUNIT E1"/>
    <property type="match status" value="1"/>
</dbReference>
<evidence type="ECO:0000256" key="5">
    <source>
        <dbReference type="ARBA" id="ARBA00022989"/>
    </source>
</evidence>
<evidence type="ECO:0000256" key="7">
    <source>
        <dbReference type="SAM" id="Phobius"/>
    </source>
</evidence>
<sequence>MNSSQRTTEVISIPQRLLPQPLFSLVLLAIWLLAHGELGASTLIKGVILALAIPALTRRFTDTFPRVRRLRPLIFYVFIVMWDILVANIAVARLILGPTRKLTPTFLEVPVQLTNPYAITIFAATISLTPGTVSANLSGDKKTLLVHALSTSDPDTEIQLMKARYEAPLLEAFQ</sequence>
<keyword evidence="3" id="KW-1003">Cell membrane</keyword>
<dbReference type="GO" id="GO:0008324">
    <property type="term" value="F:monoatomic cation transmembrane transporter activity"/>
    <property type="evidence" value="ECO:0007669"/>
    <property type="project" value="InterPro"/>
</dbReference>
<comment type="subcellular location">
    <subcellularLocation>
        <location evidence="1">Cell membrane</location>
        <topology evidence="1">Multi-pass membrane protein</topology>
    </subcellularLocation>
</comment>
<dbReference type="Proteomes" id="UP000249169">
    <property type="component" value="Unassembled WGS sequence"/>
</dbReference>
<evidence type="ECO:0000256" key="2">
    <source>
        <dbReference type="ARBA" id="ARBA00006228"/>
    </source>
</evidence>
<dbReference type="NCBIfam" id="NF006518">
    <property type="entry name" value="PRK08965.1-2"/>
    <property type="match status" value="1"/>
</dbReference>
<evidence type="ECO:0000313" key="8">
    <source>
        <dbReference type="EMBL" id="RAL20780.1"/>
    </source>
</evidence>
<keyword evidence="9" id="KW-1185">Reference proteome</keyword>
<dbReference type="PANTHER" id="PTHR34584:SF1">
    <property type="entry name" value="NA(+)_H(+) ANTIPORTER SUBUNIT E1"/>
    <property type="match status" value="1"/>
</dbReference>
<keyword evidence="5 7" id="KW-1133">Transmembrane helix</keyword>
<gene>
    <name evidence="8" type="ORF">DL240_15815</name>
</gene>
<dbReference type="Pfam" id="PF01899">
    <property type="entry name" value="MNHE"/>
    <property type="match status" value="1"/>
</dbReference>
<dbReference type="EMBL" id="QHKO01000008">
    <property type="protein sequence ID" value="RAL20780.1"/>
    <property type="molecule type" value="Genomic_DNA"/>
</dbReference>
<evidence type="ECO:0000256" key="6">
    <source>
        <dbReference type="ARBA" id="ARBA00023136"/>
    </source>
</evidence>
<dbReference type="PIRSF" id="PIRSF019239">
    <property type="entry name" value="MrpE"/>
    <property type="match status" value="1"/>
</dbReference>
<evidence type="ECO:0000256" key="1">
    <source>
        <dbReference type="ARBA" id="ARBA00004651"/>
    </source>
</evidence>
<dbReference type="AlphaFoldDB" id="A0A328C2F1"/>
<evidence type="ECO:0000313" key="9">
    <source>
        <dbReference type="Proteomes" id="UP000249169"/>
    </source>
</evidence>
<evidence type="ECO:0000256" key="3">
    <source>
        <dbReference type="ARBA" id="ARBA00022475"/>
    </source>
</evidence>
<accession>A0A328C2F1</accession>
<comment type="similarity">
    <text evidence="2">Belongs to the CPA3 antiporters (TC 2.A.63) subunit E family.</text>
</comment>
<dbReference type="GO" id="GO:0005886">
    <property type="term" value="C:plasma membrane"/>
    <property type="evidence" value="ECO:0007669"/>
    <property type="project" value="UniProtKB-SubCell"/>
</dbReference>
<keyword evidence="6 7" id="KW-0472">Membrane</keyword>
<evidence type="ECO:0000256" key="4">
    <source>
        <dbReference type="ARBA" id="ARBA00022692"/>
    </source>
</evidence>
<feature type="transmembrane region" description="Helical" evidence="7">
    <location>
        <begin position="22"/>
        <end position="52"/>
    </location>
</feature>
<organism evidence="8 9">
    <name type="scientific">Lujinxingia litoralis</name>
    <dbReference type="NCBI Taxonomy" id="2211119"/>
    <lineage>
        <taxon>Bacteria</taxon>
        <taxon>Deltaproteobacteria</taxon>
        <taxon>Bradymonadales</taxon>
        <taxon>Lujinxingiaceae</taxon>
        <taxon>Lujinxingia</taxon>
    </lineage>
</organism>
<dbReference type="InterPro" id="IPR002758">
    <property type="entry name" value="Cation_antiport_E"/>
</dbReference>
<keyword evidence="4 7" id="KW-0812">Transmembrane</keyword>
<feature type="transmembrane region" description="Helical" evidence="7">
    <location>
        <begin position="116"/>
        <end position="137"/>
    </location>
</feature>